<reference evidence="2" key="1">
    <citation type="submission" date="2020-01" db="EMBL/GenBank/DDBJ databases">
        <authorList>
            <person name="Meier V. D."/>
            <person name="Meier V D."/>
        </authorList>
    </citation>
    <scope>NUCLEOTIDE SEQUENCE</scope>
    <source>
        <strain evidence="2">HLG_WM_MAG_01</strain>
    </source>
</reference>
<evidence type="ECO:0000313" key="2">
    <source>
        <dbReference type="EMBL" id="CAA6806602.1"/>
    </source>
</evidence>
<protein>
    <submittedName>
        <fullName evidence="2">Uncharacterized protein</fullName>
    </submittedName>
</protein>
<organism evidence="2">
    <name type="scientific">uncultured Sulfurovum sp</name>
    <dbReference type="NCBI Taxonomy" id="269237"/>
    <lineage>
        <taxon>Bacteria</taxon>
        <taxon>Pseudomonadati</taxon>
        <taxon>Campylobacterota</taxon>
        <taxon>Epsilonproteobacteria</taxon>
        <taxon>Campylobacterales</taxon>
        <taxon>Sulfurovaceae</taxon>
        <taxon>Sulfurovum</taxon>
        <taxon>environmental samples</taxon>
    </lineage>
</organism>
<name>A0A6S6SPH2_9BACT</name>
<keyword evidence="1" id="KW-0732">Signal</keyword>
<dbReference type="AlphaFoldDB" id="A0A6S6SPH2"/>
<proteinExistence type="predicted"/>
<evidence type="ECO:0000256" key="1">
    <source>
        <dbReference type="SAM" id="SignalP"/>
    </source>
</evidence>
<accession>A0A6S6SPH2</accession>
<sequence>MQTMLKIYIILILGLSIAYADDKNTTSLNEQDIDRIFLSFVEEKKKKRDEKLKKAAQDKINLEIALQSKNESPNQDVIEETIDLMDLTVEGNISNHISTPIPFTIYGTSCLKGVCILITSAGEFKEGSTINVTGEKIDKITDSFVQTNIRKISI</sequence>
<feature type="chain" id="PRO_5027976684" evidence="1">
    <location>
        <begin position="21"/>
        <end position="154"/>
    </location>
</feature>
<feature type="signal peptide" evidence="1">
    <location>
        <begin position="1"/>
        <end position="20"/>
    </location>
</feature>
<dbReference type="EMBL" id="CACVAS010000047">
    <property type="protein sequence ID" value="CAA6806602.1"/>
    <property type="molecule type" value="Genomic_DNA"/>
</dbReference>
<gene>
    <name evidence="2" type="ORF">HELGO_WM3205</name>
</gene>